<keyword evidence="4" id="KW-1185">Reference proteome</keyword>
<feature type="region of interest" description="Disordered" evidence="1">
    <location>
        <begin position="1143"/>
        <end position="1174"/>
    </location>
</feature>
<dbReference type="STRING" id="1399860.A0A2C5XAP0"/>
<dbReference type="OrthoDB" id="264795at2759"/>
<feature type="region of interest" description="Disordered" evidence="1">
    <location>
        <begin position="1088"/>
        <end position="1127"/>
    </location>
</feature>
<dbReference type="EMBL" id="NJET01000023">
    <property type="protein sequence ID" value="PHH64989.1"/>
    <property type="molecule type" value="Genomic_DNA"/>
</dbReference>
<evidence type="ECO:0000313" key="4">
    <source>
        <dbReference type="Proteomes" id="UP000226192"/>
    </source>
</evidence>
<protein>
    <recommendedName>
        <fullName evidence="2">SAC3/GANP/THP3 conserved domain-containing protein</fullName>
    </recommendedName>
</protein>
<dbReference type="PANTHER" id="PTHR12436">
    <property type="entry name" value="80 KDA MCM3-ASSOCIATED PROTEIN"/>
    <property type="match status" value="1"/>
</dbReference>
<feature type="region of interest" description="Disordered" evidence="1">
    <location>
        <begin position="583"/>
        <end position="645"/>
    </location>
</feature>
<feature type="region of interest" description="Disordered" evidence="1">
    <location>
        <begin position="1201"/>
        <end position="1288"/>
    </location>
</feature>
<feature type="compositionally biased region" description="Polar residues" evidence="1">
    <location>
        <begin position="671"/>
        <end position="684"/>
    </location>
</feature>
<dbReference type="InterPro" id="IPR045107">
    <property type="entry name" value="SAC3/GANP/THP3"/>
</dbReference>
<dbReference type="InterPro" id="IPR005062">
    <property type="entry name" value="SAC3/GANP/THP3_conserved"/>
</dbReference>
<accession>A0A2C5XAP0</accession>
<dbReference type="Gene3D" id="1.25.40.990">
    <property type="match status" value="1"/>
</dbReference>
<feature type="compositionally biased region" description="Low complexity" evidence="1">
    <location>
        <begin position="1324"/>
        <end position="1333"/>
    </location>
</feature>
<feature type="compositionally biased region" description="Basic residues" evidence="1">
    <location>
        <begin position="71"/>
        <end position="81"/>
    </location>
</feature>
<feature type="compositionally biased region" description="Low complexity" evidence="1">
    <location>
        <begin position="782"/>
        <end position="796"/>
    </location>
</feature>
<feature type="compositionally biased region" description="Low complexity" evidence="1">
    <location>
        <begin position="742"/>
        <end position="755"/>
    </location>
</feature>
<reference evidence="3 4" key="1">
    <citation type="submission" date="2017-06" db="EMBL/GenBank/DDBJ databases">
        <title>Ant-infecting Ophiocordyceps genomes reveal a high diversity of potential behavioral manipulation genes and a possible major role for enterotoxins.</title>
        <authorList>
            <person name="De Bekker C."/>
            <person name="Evans H.C."/>
            <person name="Brachmann A."/>
            <person name="Hughes D.P."/>
        </authorList>
    </citation>
    <scope>NUCLEOTIDE SEQUENCE [LARGE SCALE GENOMIC DNA]</scope>
    <source>
        <strain evidence="3 4">Map64</strain>
    </source>
</reference>
<dbReference type="Proteomes" id="UP000226192">
    <property type="component" value="Unassembled WGS sequence"/>
</dbReference>
<proteinExistence type="predicted"/>
<feature type="region of interest" description="Disordered" evidence="1">
    <location>
        <begin position="1316"/>
        <end position="1339"/>
    </location>
</feature>
<feature type="region of interest" description="Disordered" evidence="1">
    <location>
        <begin position="1"/>
        <end position="128"/>
    </location>
</feature>
<feature type="compositionally biased region" description="Polar residues" evidence="1">
    <location>
        <begin position="1234"/>
        <end position="1252"/>
    </location>
</feature>
<evidence type="ECO:0000313" key="3">
    <source>
        <dbReference type="EMBL" id="PHH64989.1"/>
    </source>
</evidence>
<dbReference type="GO" id="GO:0006406">
    <property type="term" value="P:mRNA export from nucleus"/>
    <property type="evidence" value="ECO:0007669"/>
    <property type="project" value="TreeGrafter"/>
</dbReference>
<evidence type="ECO:0000256" key="1">
    <source>
        <dbReference type="SAM" id="MobiDB-lite"/>
    </source>
</evidence>
<gene>
    <name evidence="3" type="ORF">CDD81_3626</name>
</gene>
<feature type="compositionally biased region" description="Polar residues" evidence="1">
    <location>
        <begin position="1115"/>
        <end position="1127"/>
    </location>
</feature>
<evidence type="ECO:0000259" key="2">
    <source>
        <dbReference type="Pfam" id="PF03399"/>
    </source>
</evidence>
<feature type="compositionally biased region" description="Polar residues" evidence="1">
    <location>
        <begin position="693"/>
        <end position="705"/>
    </location>
</feature>
<dbReference type="PANTHER" id="PTHR12436:SF3">
    <property type="entry name" value="GERMINAL-CENTER ASSOCIATED NUCLEAR PROTEIN"/>
    <property type="match status" value="1"/>
</dbReference>
<comment type="caution">
    <text evidence="3">The sequence shown here is derived from an EMBL/GenBank/DDBJ whole genome shotgun (WGS) entry which is preliminary data.</text>
</comment>
<feature type="compositionally biased region" description="Polar residues" evidence="1">
    <location>
        <begin position="767"/>
        <end position="777"/>
    </location>
</feature>
<sequence length="1339" mass="144908">MSSQLAAAARRLASTNGTANTSTNGRGGSRGIRGSSSGGRKPTRSTGRVSRGGSKPGYSGDGSRGSQVNGRRARGARRGQRGRGSGMRGRSASQGSNDSDISQDDETDEFSRRGSDSESVVDTATAAASDDGLAQRIYQRLDTDGIAPPQWPSDYGNHNLMTKFRESWEAYRSRARASLTKAGLIDDPLKRKRLSDAIEFKGICHGMCPDYEKITRIVEQDLNKPEKDQLTGTARPALMIKKLARSAAGQEAPLPMDVRSVQGLRRSLDYMVNRLLADEKALPELHPFLWDRTRAIRRDFAFFSSMTADEVHSQVYILENITRFHVTSLHLLSRSGKDDERFVEQQELEQLGKTLLSLRDVYDDCNEQGIVCQNEAEFRSYFLLFHARDPSILETLQRQWKPRLWHDKHIAKAVALIEALQDTQEFVGSWKDGQAAPLLAASVSHLSYLSMMEDDGVSYTMACFAECHFQQARRSLLADVKRSLTRPKNAVNDVTAADLNSILRFDTVHEAIEFAEMHGLKFAPNPQAPSDAASQFLVLDSRVSLPHVRLRHHYSHKLVEVKRGNRTLADAIHFTIYEKQPLLAPPTASEADENDDDDEGSLFVEDDGHSEAMTDGQAKQQEKQGSPALNGKDDEANNDGSKALSQAPQPTLLATASPFATNPFAQAKPTFGSSGSPFAQNPFATKTPFGAASSASPKTPAEGQNSLGSAGASSAATGFGQLKPGVGFAAASAVSNPFATASPKSTSTPSLSLQQGEAGVESGARQLASSKGSQSPFHDQGPANAAPAMTSAIAPAVSPAPQAQTRTSTAPTGATSCEASAVDAAPVAMMPATSPFTPSAASKSSFPAAATPLKTNTLESTTPAVSPPTSLVETRLDDDAAQSLDSTTASVLAPADVCAPQVAAAGEKDAPVRRDIVGEFNSWFVMGDNGIIPEFLLHQVVTLTKGIYDKYIDDLQIQMAQEEEDRINAQVEAFRVYNLSLKYFYRWKRNAREKRLSTVTRKGRDEMRAYLKAQHAERLAQRKKKHASAKKAQRAALKRPDQLISVAKTKGAADREAMESILASGVLSGVRNERKAALDIVRDDASLSGSCYSPSEQSEESLMEQGNAPRGTAQGRRQTLSAASTASKVVESAKTRALRQQYLGQGQEEPGFRLSRSLGHAEGGKGRKRRSNFSSRWRLKAMGIVQLPDGTAVPESLAQQGPEIRYPRAQLPRPSATQAYRAKRQELAAAMAQEDTSASNPAGANKPLSPTVQAAPPAPSTSPGNNKRKRCVDEQGARADDNGDDSHKRLLSEAERIRMELAALRAELEEGREWYRAQNERMRSSTSAARASSLYHESV</sequence>
<organism evidence="3 4">
    <name type="scientific">Ophiocordyceps australis</name>
    <dbReference type="NCBI Taxonomy" id="1399860"/>
    <lineage>
        <taxon>Eukaryota</taxon>
        <taxon>Fungi</taxon>
        <taxon>Dikarya</taxon>
        <taxon>Ascomycota</taxon>
        <taxon>Pezizomycotina</taxon>
        <taxon>Sordariomycetes</taxon>
        <taxon>Hypocreomycetidae</taxon>
        <taxon>Hypocreales</taxon>
        <taxon>Ophiocordycipitaceae</taxon>
        <taxon>Ophiocordyceps</taxon>
    </lineage>
</organism>
<dbReference type="GO" id="GO:0005737">
    <property type="term" value="C:cytoplasm"/>
    <property type="evidence" value="ECO:0007669"/>
    <property type="project" value="TreeGrafter"/>
</dbReference>
<feature type="compositionally biased region" description="Basic and acidic residues" evidence="1">
    <location>
        <begin position="1271"/>
        <end position="1288"/>
    </location>
</feature>
<feature type="region of interest" description="Disordered" evidence="1">
    <location>
        <begin position="738"/>
        <end position="817"/>
    </location>
</feature>
<feature type="compositionally biased region" description="Acidic residues" evidence="1">
    <location>
        <begin position="590"/>
        <end position="600"/>
    </location>
</feature>
<dbReference type="Pfam" id="PF03399">
    <property type="entry name" value="SAC3_GANP"/>
    <property type="match status" value="1"/>
</dbReference>
<dbReference type="GO" id="GO:0070390">
    <property type="term" value="C:transcription export complex 2"/>
    <property type="evidence" value="ECO:0007669"/>
    <property type="project" value="TreeGrafter"/>
</dbReference>
<feature type="compositionally biased region" description="Polar residues" evidence="1">
    <location>
        <begin position="801"/>
        <end position="817"/>
    </location>
</feature>
<feature type="compositionally biased region" description="Low complexity" evidence="1">
    <location>
        <begin position="706"/>
        <end position="720"/>
    </location>
</feature>
<feature type="compositionally biased region" description="Low complexity" evidence="1">
    <location>
        <begin position="1"/>
        <end position="24"/>
    </location>
</feature>
<feature type="domain" description="SAC3/GANP/THP3 conserved" evidence="2">
    <location>
        <begin position="207"/>
        <end position="522"/>
    </location>
</feature>
<feature type="region of interest" description="Disordered" evidence="1">
    <location>
        <begin position="665"/>
        <end position="721"/>
    </location>
</feature>
<name>A0A2C5XAP0_9HYPO</name>